<evidence type="ECO:0000313" key="1">
    <source>
        <dbReference type="EMBL" id="KAG9242825.1"/>
    </source>
</evidence>
<proteinExistence type="predicted"/>
<dbReference type="AlphaFoldDB" id="A0A9P7Z0W4"/>
<sequence length="321" mass="36408">MFGGLSREIVIVIAASLMTMMRLTRLTLLLQTCKKMSSEAEAVFFQENLIIIMDSYTTIVSRSQRTYRTDASLLNSLPTSLFSKIWHLRLALDFGQFASADTLLSTIQHLSALTQGSLKTLVLKLIGDEGHFLTRRDIETMCIKYQLDPALFRPLEPAARLLEALSEIGRMNWGSATNKLTLHILTSDRFQHALDEATGNFESKHHEFKQHMFYAFESRMQIPGDPHFSPLTAGKHINMYDFESHDLYDGRLNLTDASGRQVWVPADFVSSNWKGDGIGNRNTNLLFQGFSERFYGDVYLNSRRCCSKGKLLSETFVLAVD</sequence>
<protein>
    <submittedName>
        <fullName evidence="1">Uncharacterized protein</fullName>
    </submittedName>
</protein>
<gene>
    <name evidence="1" type="ORF">BJ878DRAFT_148876</name>
</gene>
<organism evidence="1 2">
    <name type="scientific">Calycina marina</name>
    <dbReference type="NCBI Taxonomy" id="1763456"/>
    <lineage>
        <taxon>Eukaryota</taxon>
        <taxon>Fungi</taxon>
        <taxon>Dikarya</taxon>
        <taxon>Ascomycota</taxon>
        <taxon>Pezizomycotina</taxon>
        <taxon>Leotiomycetes</taxon>
        <taxon>Helotiales</taxon>
        <taxon>Pezizellaceae</taxon>
        <taxon>Calycina</taxon>
    </lineage>
</organism>
<dbReference type="EMBL" id="MU254032">
    <property type="protein sequence ID" value="KAG9242825.1"/>
    <property type="molecule type" value="Genomic_DNA"/>
</dbReference>
<accession>A0A9P7Z0W4</accession>
<comment type="caution">
    <text evidence="1">The sequence shown here is derived from an EMBL/GenBank/DDBJ whole genome shotgun (WGS) entry which is preliminary data.</text>
</comment>
<evidence type="ECO:0000313" key="2">
    <source>
        <dbReference type="Proteomes" id="UP000887226"/>
    </source>
</evidence>
<name>A0A9P7Z0W4_9HELO</name>
<reference evidence="1" key="1">
    <citation type="journal article" date="2021" name="IMA Fungus">
        <title>Genomic characterization of three marine fungi, including Emericellopsis atlantica sp. nov. with signatures of a generalist lifestyle and marine biomass degradation.</title>
        <authorList>
            <person name="Hagestad O.C."/>
            <person name="Hou L."/>
            <person name="Andersen J.H."/>
            <person name="Hansen E.H."/>
            <person name="Altermark B."/>
            <person name="Li C."/>
            <person name="Kuhnert E."/>
            <person name="Cox R.J."/>
            <person name="Crous P.W."/>
            <person name="Spatafora J.W."/>
            <person name="Lail K."/>
            <person name="Amirebrahimi M."/>
            <person name="Lipzen A."/>
            <person name="Pangilinan J."/>
            <person name="Andreopoulos W."/>
            <person name="Hayes R.D."/>
            <person name="Ng V."/>
            <person name="Grigoriev I.V."/>
            <person name="Jackson S.A."/>
            <person name="Sutton T.D.S."/>
            <person name="Dobson A.D.W."/>
            <person name="Rama T."/>
        </authorList>
    </citation>
    <scope>NUCLEOTIDE SEQUENCE</scope>
    <source>
        <strain evidence="1">TRa3180A</strain>
    </source>
</reference>
<keyword evidence="2" id="KW-1185">Reference proteome</keyword>
<dbReference type="Proteomes" id="UP000887226">
    <property type="component" value="Unassembled WGS sequence"/>
</dbReference>